<dbReference type="EMBL" id="BMAW01032859">
    <property type="protein sequence ID" value="GFU27489.1"/>
    <property type="molecule type" value="Genomic_DNA"/>
</dbReference>
<protein>
    <submittedName>
        <fullName evidence="1">Uncharacterized protein</fullName>
    </submittedName>
</protein>
<sequence length="100" mass="11940">MYSTQRTGSCPFTSFLKYIQTEIAVTTSARTEQLVKKLSLGHFRRSDIEAKRVQWSVQLGNFFRRSTVDDSCLWTRSEFDSDCYYYYFFPLLLLFLQFQE</sequence>
<accession>A0A8X6ULV6</accession>
<dbReference type="Proteomes" id="UP000887013">
    <property type="component" value="Unassembled WGS sequence"/>
</dbReference>
<evidence type="ECO:0000313" key="2">
    <source>
        <dbReference type="Proteomes" id="UP000887013"/>
    </source>
</evidence>
<organism evidence="1 2">
    <name type="scientific">Nephila pilipes</name>
    <name type="common">Giant wood spider</name>
    <name type="synonym">Nephila maculata</name>
    <dbReference type="NCBI Taxonomy" id="299642"/>
    <lineage>
        <taxon>Eukaryota</taxon>
        <taxon>Metazoa</taxon>
        <taxon>Ecdysozoa</taxon>
        <taxon>Arthropoda</taxon>
        <taxon>Chelicerata</taxon>
        <taxon>Arachnida</taxon>
        <taxon>Araneae</taxon>
        <taxon>Araneomorphae</taxon>
        <taxon>Entelegynae</taxon>
        <taxon>Araneoidea</taxon>
        <taxon>Nephilidae</taxon>
        <taxon>Nephila</taxon>
    </lineage>
</organism>
<evidence type="ECO:0000313" key="1">
    <source>
        <dbReference type="EMBL" id="GFU27489.1"/>
    </source>
</evidence>
<proteinExistence type="predicted"/>
<reference evidence="1" key="1">
    <citation type="submission" date="2020-08" db="EMBL/GenBank/DDBJ databases">
        <title>Multicomponent nature underlies the extraordinary mechanical properties of spider dragline silk.</title>
        <authorList>
            <person name="Kono N."/>
            <person name="Nakamura H."/>
            <person name="Mori M."/>
            <person name="Yoshida Y."/>
            <person name="Ohtoshi R."/>
            <person name="Malay A.D."/>
            <person name="Moran D.A.P."/>
            <person name="Tomita M."/>
            <person name="Numata K."/>
            <person name="Arakawa K."/>
        </authorList>
    </citation>
    <scope>NUCLEOTIDE SEQUENCE</scope>
</reference>
<gene>
    <name evidence="1" type="ORF">NPIL_30191</name>
</gene>
<dbReference type="AlphaFoldDB" id="A0A8X6ULV6"/>
<keyword evidence="2" id="KW-1185">Reference proteome</keyword>
<name>A0A8X6ULV6_NEPPI</name>
<comment type="caution">
    <text evidence="1">The sequence shown here is derived from an EMBL/GenBank/DDBJ whole genome shotgun (WGS) entry which is preliminary data.</text>
</comment>